<evidence type="ECO:0000256" key="1">
    <source>
        <dbReference type="SAM" id="MobiDB-lite"/>
    </source>
</evidence>
<dbReference type="InterPro" id="IPR009072">
    <property type="entry name" value="Histone-fold"/>
</dbReference>
<dbReference type="GO" id="GO:0046982">
    <property type="term" value="F:protein heterodimerization activity"/>
    <property type="evidence" value="ECO:0007669"/>
    <property type="project" value="InterPro"/>
</dbReference>
<dbReference type="EMBL" id="LSRX01000569">
    <property type="protein sequence ID" value="OLP93795.1"/>
    <property type="molecule type" value="Genomic_DNA"/>
</dbReference>
<feature type="region of interest" description="Disordered" evidence="1">
    <location>
        <begin position="329"/>
        <end position="365"/>
    </location>
</feature>
<dbReference type="PROSITE" id="PS50800">
    <property type="entry name" value="SAP"/>
    <property type="match status" value="1"/>
</dbReference>
<dbReference type="InterPro" id="IPR007125">
    <property type="entry name" value="H2A/H2B/H3"/>
</dbReference>
<feature type="region of interest" description="Disordered" evidence="1">
    <location>
        <begin position="39"/>
        <end position="102"/>
    </location>
</feature>
<keyword evidence="2" id="KW-0732">Signal</keyword>
<dbReference type="Pfam" id="PF02037">
    <property type="entry name" value="SAP"/>
    <property type="match status" value="1"/>
</dbReference>
<dbReference type="Pfam" id="PF00125">
    <property type="entry name" value="Histone"/>
    <property type="match status" value="1"/>
</dbReference>
<comment type="caution">
    <text evidence="4">The sequence shown here is derived from an EMBL/GenBank/DDBJ whole genome shotgun (WGS) entry which is preliminary data.</text>
</comment>
<name>A0A1Q9DF85_SYMMI</name>
<evidence type="ECO:0000259" key="3">
    <source>
        <dbReference type="PROSITE" id="PS50800"/>
    </source>
</evidence>
<sequence length="485" mass="53360">MFCLSACQLAPGDVAAVRCLLWRCLAFFHIPMQAVAEPDKFSSAEEAQDTSEDEAMKDGTAPAGEEEELAEEIHEPDGSEDEAMKDRPGPAGEEDDDGFAEEELAEEIHEPAPAEHDVVAAAALVPAQQDLAVQVGKRVRAQLSVAKRLVEAGSGSNRVRDGWRAMRAEEQSVDPVIPQTRFAAFARSVLAELLEKRGLEPDAIKFGQDALHMLQVFTEATCEHFMQDSAMLAGHARRVTIHTTDLRTVVALRRRWGDPLFFKEKPATPADGASSCQNKPPKSTLSATTQRKQFWLEAVHELRQKCSALGLAQSGKKVDLVSRVQDEEKARSASSCYEPTQEVSLQARLPPATSRPRKSRSSSPAVAITKEKKILAVVMRHGAESKNMRVWRTTPLWRLRVRMARTLGVHDADDVLVMLKGQEVEEYEATVGSSGIEDGEILQVYLRQSLRRQRAGLAKEPAADVLPEGLRRPSDTETKGEEAST</sequence>
<feature type="compositionally biased region" description="Polar residues" evidence="1">
    <location>
        <begin position="332"/>
        <end position="344"/>
    </location>
</feature>
<evidence type="ECO:0000313" key="4">
    <source>
        <dbReference type="EMBL" id="OLP93795.1"/>
    </source>
</evidence>
<keyword evidence="5" id="KW-1185">Reference proteome</keyword>
<dbReference type="InterPro" id="IPR036361">
    <property type="entry name" value="SAP_dom_sf"/>
</dbReference>
<dbReference type="Proteomes" id="UP000186817">
    <property type="component" value="Unassembled WGS sequence"/>
</dbReference>
<feature type="region of interest" description="Disordered" evidence="1">
    <location>
        <begin position="457"/>
        <end position="485"/>
    </location>
</feature>
<gene>
    <name evidence="4" type="ORF">AK812_SmicGene24260</name>
</gene>
<dbReference type="Gene3D" id="1.10.720.30">
    <property type="entry name" value="SAP domain"/>
    <property type="match status" value="1"/>
</dbReference>
<dbReference type="GO" id="GO:0003677">
    <property type="term" value="F:DNA binding"/>
    <property type="evidence" value="ECO:0007669"/>
    <property type="project" value="InterPro"/>
</dbReference>
<feature type="compositionally biased region" description="Basic and acidic residues" evidence="1">
    <location>
        <begin position="469"/>
        <end position="485"/>
    </location>
</feature>
<proteinExistence type="predicted"/>
<evidence type="ECO:0000313" key="5">
    <source>
        <dbReference type="Proteomes" id="UP000186817"/>
    </source>
</evidence>
<feature type="compositionally biased region" description="Basic and acidic residues" evidence="1">
    <location>
        <begin position="71"/>
        <end position="88"/>
    </location>
</feature>
<dbReference type="OrthoDB" id="430540at2759"/>
<dbReference type="InterPro" id="IPR003034">
    <property type="entry name" value="SAP_dom"/>
</dbReference>
<feature type="signal peptide" evidence="2">
    <location>
        <begin position="1"/>
        <end position="36"/>
    </location>
</feature>
<dbReference type="Gene3D" id="1.10.20.10">
    <property type="entry name" value="Histone, subunit A"/>
    <property type="match status" value="1"/>
</dbReference>
<feature type="domain" description="SAP" evidence="3">
    <location>
        <begin position="294"/>
        <end position="328"/>
    </location>
</feature>
<dbReference type="SUPFAM" id="SSF47113">
    <property type="entry name" value="Histone-fold"/>
    <property type="match status" value="1"/>
</dbReference>
<evidence type="ECO:0000256" key="2">
    <source>
        <dbReference type="SAM" id="SignalP"/>
    </source>
</evidence>
<accession>A0A1Q9DF85</accession>
<feature type="compositionally biased region" description="Acidic residues" evidence="1">
    <location>
        <begin position="92"/>
        <end position="102"/>
    </location>
</feature>
<dbReference type="AlphaFoldDB" id="A0A1Q9DF85"/>
<protein>
    <recommendedName>
        <fullName evidence="3">SAP domain-containing protein</fullName>
    </recommendedName>
</protein>
<reference evidence="4 5" key="1">
    <citation type="submission" date="2016-02" db="EMBL/GenBank/DDBJ databases">
        <title>Genome analysis of coral dinoflagellate symbionts highlights evolutionary adaptations to a symbiotic lifestyle.</title>
        <authorList>
            <person name="Aranda M."/>
            <person name="Li Y."/>
            <person name="Liew Y.J."/>
            <person name="Baumgarten S."/>
            <person name="Simakov O."/>
            <person name="Wilson M."/>
            <person name="Piel J."/>
            <person name="Ashoor H."/>
            <person name="Bougouffa S."/>
            <person name="Bajic V.B."/>
            <person name="Ryu T."/>
            <person name="Ravasi T."/>
            <person name="Bayer T."/>
            <person name="Micklem G."/>
            <person name="Kim H."/>
            <person name="Bhak J."/>
            <person name="Lajeunesse T.C."/>
            <person name="Voolstra C.R."/>
        </authorList>
    </citation>
    <scope>NUCLEOTIDE SEQUENCE [LARGE SCALE GENOMIC DNA]</scope>
    <source>
        <strain evidence="4 5">CCMP2467</strain>
    </source>
</reference>
<feature type="chain" id="PRO_5013158591" description="SAP domain-containing protein" evidence="2">
    <location>
        <begin position="37"/>
        <end position="485"/>
    </location>
</feature>
<organism evidence="4 5">
    <name type="scientific">Symbiodinium microadriaticum</name>
    <name type="common">Dinoflagellate</name>
    <name type="synonym">Zooxanthella microadriatica</name>
    <dbReference type="NCBI Taxonomy" id="2951"/>
    <lineage>
        <taxon>Eukaryota</taxon>
        <taxon>Sar</taxon>
        <taxon>Alveolata</taxon>
        <taxon>Dinophyceae</taxon>
        <taxon>Suessiales</taxon>
        <taxon>Symbiodiniaceae</taxon>
        <taxon>Symbiodinium</taxon>
    </lineage>
</organism>
<feature type="compositionally biased region" description="Acidic residues" evidence="1">
    <location>
        <begin position="46"/>
        <end position="55"/>
    </location>
</feature>